<evidence type="ECO:0000313" key="2">
    <source>
        <dbReference type="EMBL" id="GIY34715.1"/>
    </source>
</evidence>
<comment type="caution">
    <text evidence="2">The sequence shown here is derived from an EMBL/GenBank/DDBJ whole genome shotgun (WGS) entry which is preliminary data.</text>
</comment>
<dbReference type="Proteomes" id="UP001054945">
    <property type="component" value="Unassembled WGS sequence"/>
</dbReference>
<accession>A0AAV4SQE6</accession>
<dbReference type="InterPro" id="IPR024337">
    <property type="entry name" value="tRNA_splic_suSen54"/>
</dbReference>
<protein>
    <submittedName>
        <fullName evidence="2">tRNA-splicing endonuclease subunit Sen54</fullName>
    </submittedName>
</protein>
<organism evidence="2 3">
    <name type="scientific">Caerostris extrusa</name>
    <name type="common">Bark spider</name>
    <name type="synonym">Caerostris bankana</name>
    <dbReference type="NCBI Taxonomy" id="172846"/>
    <lineage>
        <taxon>Eukaryota</taxon>
        <taxon>Metazoa</taxon>
        <taxon>Ecdysozoa</taxon>
        <taxon>Arthropoda</taxon>
        <taxon>Chelicerata</taxon>
        <taxon>Arachnida</taxon>
        <taxon>Araneae</taxon>
        <taxon>Araneomorphae</taxon>
        <taxon>Entelegynae</taxon>
        <taxon>Araneoidea</taxon>
        <taxon>Araneidae</taxon>
        <taxon>Caerostris</taxon>
    </lineage>
</organism>
<gene>
    <name evidence="2" type="primary">Tsen54_0</name>
    <name evidence="2" type="ORF">CEXT_311641</name>
</gene>
<dbReference type="PANTHER" id="PTHR21027">
    <property type="entry name" value="TRNA-SPLICING ENDONUCLEASE SUBUNIT SEN54"/>
    <property type="match status" value="1"/>
</dbReference>
<dbReference type="GO" id="GO:0004519">
    <property type="term" value="F:endonuclease activity"/>
    <property type="evidence" value="ECO:0007669"/>
    <property type="project" value="UniProtKB-KW"/>
</dbReference>
<dbReference type="PANTHER" id="PTHR21027:SF1">
    <property type="entry name" value="TRNA-SPLICING ENDONUCLEASE SUBUNIT SEN54"/>
    <property type="match status" value="1"/>
</dbReference>
<dbReference type="AlphaFoldDB" id="A0AAV4SQE6"/>
<dbReference type="GO" id="GO:0000379">
    <property type="term" value="P:tRNA-type intron splice site recognition and cleavage"/>
    <property type="evidence" value="ECO:0007669"/>
    <property type="project" value="TreeGrafter"/>
</dbReference>
<keyword evidence="2" id="KW-0378">Hydrolase</keyword>
<keyword evidence="2" id="KW-0255">Endonuclease</keyword>
<proteinExistence type="predicted"/>
<reference evidence="2 3" key="1">
    <citation type="submission" date="2021-06" db="EMBL/GenBank/DDBJ databases">
        <title>Caerostris extrusa draft genome.</title>
        <authorList>
            <person name="Kono N."/>
            <person name="Arakawa K."/>
        </authorList>
    </citation>
    <scope>NUCLEOTIDE SEQUENCE [LARGE SCALE GENOMIC DNA]</scope>
</reference>
<name>A0AAV4SQE6_CAEEX</name>
<sequence length="179" mass="20084">MDDTNEISKPFPTEDFMSATELVSVRKVAEESSRRAIGEKLNTLSDKSPDDESLQCTLENYEATLKRKCTGRICDLMQAEWNPCFECNCCIKVKEESVFLLEVGSIEIMNKGLPMSTEEAYSVILKGPLSCENIKCIPRLSDLGFTVVLHQSRLGVKQHEKEKNSNGPSMKRNAAEKTK</sequence>
<evidence type="ECO:0000313" key="3">
    <source>
        <dbReference type="Proteomes" id="UP001054945"/>
    </source>
</evidence>
<feature type="region of interest" description="Disordered" evidence="1">
    <location>
        <begin position="156"/>
        <end position="179"/>
    </location>
</feature>
<keyword evidence="2" id="KW-0540">Nuclease</keyword>
<dbReference type="GO" id="GO:0000214">
    <property type="term" value="C:tRNA-intron endonuclease complex"/>
    <property type="evidence" value="ECO:0007669"/>
    <property type="project" value="TreeGrafter"/>
</dbReference>
<keyword evidence="3" id="KW-1185">Reference proteome</keyword>
<dbReference type="EMBL" id="BPLR01009799">
    <property type="protein sequence ID" value="GIY34715.1"/>
    <property type="molecule type" value="Genomic_DNA"/>
</dbReference>
<evidence type="ECO:0000256" key="1">
    <source>
        <dbReference type="SAM" id="MobiDB-lite"/>
    </source>
</evidence>